<feature type="compositionally biased region" description="Polar residues" evidence="1">
    <location>
        <begin position="368"/>
        <end position="379"/>
    </location>
</feature>
<dbReference type="PANTHER" id="PTHR17550">
    <property type="entry name" value="E3 UBIQUITIN-PROTEIN LIGASE TTC3"/>
    <property type="match status" value="1"/>
</dbReference>
<evidence type="ECO:0000259" key="2">
    <source>
        <dbReference type="SMART" id="SM00360"/>
    </source>
</evidence>
<feature type="compositionally biased region" description="Basic and acidic residues" evidence="1">
    <location>
        <begin position="665"/>
        <end position="684"/>
    </location>
</feature>
<dbReference type="SUPFAM" id="SSF54928">
    <property type="entry name" value="RNA-binding domain, RBD"/>
    <property type="match status" value="1"/>
</dbReference>
<reference evidence="3 4" key="1">
    <citation type="journal article" date="2024" name="Genome Biol. Evol.">
        <title>Chromosome-level genome assembly of the viviparous eelpout Zoarces viviparus.</title>
        <authorList>
            <person name="Fuhrmann N."/>
            <person name="Brasseur M.V."/>
            <person name="Bakowski C.E."/>
            <person name="Podsiadlowski L."/>
            <person name="Prost S."/>
            <person name="Krehenwinkel H."/>
            <person name="Mayer C."/>
        </authorList>
    </citation>
    <scope>NUCLEOTIDE SEQUENCE [LARGE SCALE GENOMIC DNA]</scope>
    <source>
        <strain evidence="3">NO-MEL_2022_Ind0_liver</strain>
    </source>
</reference>
<comment type="caution">
    <text evidence="3">The sequence shown here is derived from an EMBL/GenBank/DDBJ whole genome shotgun (WGS) entry which is preliminary data.</text>
</comment>
<dbReference type="InterPro" id="IPR056871">
    <property type="entry name" value="WH_TTC3"/>
</dbReference>
<feature type="region of interest" description="Disordered" evidence="1">
    <location>
        <begin position="759"/>
        <end position="798"/>
    </location>
</feature>
<dbReference type="SMART" id="SM00360">
    <property type="entry name" value="RRM"/>
    <property type="match status" value="1"/>
</dbReference>
<sequence length="891" mass="97678">MAVFQSAWPGWPPYSYVAFANVWVPSHQVMPYFYNMAAGNPGPNATRSFLLERSVFDLVDCHKFLSLTDPKLLGWYIRLPAEDRAIIQDEGGFQQFLLRHPALELTRHHVYVKCHVPSVNSPAVMSNRPTHVSQSTLSGATKCGSDLERLPNTARETLNLPGCSNSGDVSQKHPAAFNSVPTLEPHQQNAPSHLNEQRPSWQTSRKDAAALTSFSPDVGLERHRQGGQPELRSHDQSPISTHAEVRPLQSEWPTIEDGLSPEYYSFNSVPMDGTECSDGSVLQPVELEAARSPPDPVEENSPEEGLHHHMACGDEYTEGEDEASLSFGDQSDGFHSIMENDKSDDVKARNSGVHSGPVHADGEALAANSETSKSDQSVAKMNAAEHRSSLMPRVATADIAGGTELPPCTSAVTQTERPETADKHVNTELHMVDLDYIAEEFIKLKKVRDKLRGQNEEMKSCGGKLRKDCDCVQRAQRAELSLLALQHSMCRQYCWRLYYTSSEGVTPKDPSANIASVLQQLESEYNQMRDEIVAGVPLEQLRPLSVDSETVTTRVTFIPAKTISEVLGDVPSRSSQEPQKHETSGEENGCPADQSTNGSQLGQRKMENSEARGAVAVVPQDGDATHKARKPEEKKTTAERQELNPCEAWYDAEENLQHAGPAAKTGREPTGKDETKESASEEGKSSVLCVSNLPGNVSESDVMLWFEKYHASEVSISALKNDVRVAIVMVSGPRSAEAAVRELRGCCMQGHALHVEHINGASGGSQRPASASIRGPEPSEDYTGPQTSKTERKLISRPLLGSSMKHRKVVCISPTAKGTCVPQHYGTMGSFDTLMAELSQRHPDVGRQRIVDALMEMQVKHRGVLCGLPLRTIREMTSELLTRPAARDATL</sequence>
<feature type="compositionally biased region" description="Polar residues" evidence="1">
    <location>
        <begin position="179"/>
        <end position="203"/>
    </location>
</feature>
<feature type="region of interest" description="Disordered" evidence="1">
    <location>
        <begin position="568"/>
        <end position="644"/>
    </location>
</feature>
<accession>A0AAW1FRT5</accession>
<dbReference type="GO" id="GO:0003723">
    <property type="term" value="F:RNA binding"/>
    <property type="evidence" value="ECO:0007669"/>
    <property type="project" value="InterPro"/>
</dbReference>
<feature type="domain" description="RRM" evidence="2">
    <location>
        <begin position="687"/>
        <end position="756"/>
    </location>
</feature>
<evidence type="ECO:0000256" key="1">
    <source>
        <dbReference type="SAM" id="MobiDB-lite"/>
    </source>
</evidence>
<name>A0AAW1FRT5_ZOAVI</name>
<dbReference type="Gene3D" id="3.30.70.330">
    <property type="match status" value="1"/>
</dbReference>
<feature type="compositionally biased region" description="Basic and acidic residues" evidence="1">
    <location>
        <begin position="623"/>
        <end position="642"/>
    </location>
</feature>
<proteinExistence type="predicted"/>
<feature type="region of interest" description="Disordered" evidence="1">
    <location>
        <begin position="317"/>
        <end position="389"/>
    </location>
</feature>
<protein>
    <recommendedName>
        <fullName evidence="2">RRM domain-containing protein</fullName>
    </recommendedName>
</protein>
<keyword evidence="4" id="KW-1185">Reference proteome</keyword>
<feature type="compositionally biased region" description="Basic and acidic residues" evidence="1">
    <location>
        <begin position="338"/>
        <end position="348"/>
    </location>
</feature>
<feature type="region of interest" description="Disordered" evidence="1">
    <location>
        <begin position="660"/>
        <end position="687"/>
    </location>
</feature>
<dbReference type="InterPro" id="IPR012677">
    <property type="entry name" value="Nucleotide-bd_a/b_plait_sf"/>
</dbReference>
<evidence type="ECO:0000313" key="4">
    <source>
        <dbReference type="Proteomes" id="UP001488805"/>
    </source>
</evidence>
<organism evidence="3 4">
    <name type="scientific">Zoarces viviparus</name>
    <name type="common">Viviparous eelpout</name>
    <name type="synonym">Blennius viviparus</name>
    <dbReference type="NCBI Taxonomy" id="48416"/>
    <lineage>
        <taxon>Eukaryota</taxon>
        <taxon>Metazoa</taxon>
        <taxon>Chordata</taxon>
        <taxon>Craniata</taxon>
        <taxon>Vertebrata</taxon>
        <taxon>Euteleostomi</taxon>
        <taxon>Actinopterygii</taxon>
        <taxon>Neopterygii</taxon>
        <taxon>Teleostei</taxon>
        <taxon>Neoteleostei</taxon>
        <taxon>Acanthomorphata</taxon>
        <taxon>Eupercaria</taxon>
        <taxon>Perciformes</taxon>
        <taxon>Cottioidei</taxon>
        <taxon>Zoarcales</taxon>
        <taxon>Zoarcidae</taxon>
        <taxon>Zoarcinae</taxon>
        <taxon>Zoarces</taxon>
    </lineage>
</organism>
<gene>
    <name evidence="3" type="ORF">VZT92_004901</name>
</gene>
<dbReference type="EMBL" id="JBCEZU010000034">
    <property type="protein sequence ID" value="KAK9537268.1"/>
    <property type="molecule type" value="Genomic_DNA"/>
</dbReference>
<feature type="compositionally biased region" description="Polar residues" evidence="1">
    <location>
        <begin position="125"/>
        <end position="139"/>
    </location>
</feature>
<dbReference type="Proteomes" id="UP001488805">
    <property type="component" value="Unassembled WGS sequence"/>
</dbReference>
<feature type="compositionally biased region" description="Polar residues" evidence="1">
    <location>
        <begin position="593"/>
        <end position="602"/>
    </location>
</feature>
<dbReference type="Pfam" id="PF24812">
    <property type="entry name" value="WHD_TTC3"/>
    <property type="match status" value="1"/>
</dbReference>
<dbReference type="PANTHER" id="PTHR17550:SF7">
    <property type="entry name" value="RNA-BINDING PROTEIN 44"/>
    <property type="match status" value="1"/>
</dbReference>
<dbReference type="InterPro" id="IPR035979">
    <property type="entry name" value="RBD_domain_sf"/>
</dbReference>
<dbReference type="AlphaFoldDB" id="A0AAW1FRT5"/>
<feature type="region of interest" description="Disordered" evidence="1">
    <location>
        <begin position="125"/>
        <end position="259"/>
    </location>
</feature>
<evidence type="ECO:0000313" key="3">
    <source>
        <dbReference type="EMBL" id="KAK9537268.1"/>
    </source>
</evidence>
<dbReference type="InterPro" id="IPR000504">
    <property type="entry name" value="RRM_dom"/>
</dbReference>